<evidence type="ECO:0000256" key="3">
    <source>
        <dbReference type="SAM" id="Phobius"/>
    </source>
</evidence>
<evidence type="ECO:0000313" key="7">
    <source>
        <dbReference type="Proteomes" id="UP000008549"/>
    </source>
</evidence>
<feature type="signal peptide" evidence="4">
    <location>
        <begin position="1"/>
        <end position="21"/>
    </location>
</feature>
<dbReference type="GeneID" id="8579313"/>
<feature type="transmembrane region" description="Helical" evidence="3">
    <location>
        <begin position="274"/>
        <end position="294"/>
    </location>
</feature>
<reference evidence="6 7" key="2">
    <citation type="journal article" date="2011" name="PLoS Genet.">
        <title>Caenorhabditis briggsae recombinant inbred line genotypes reveal inter-strain incompatibility and the evolution of recombination.</title>
        <authorList>
            <person name="Ross J.A."/>
            <person name="Koboldt D.C."/>
            <person name="Staisch J.E."/>
            <person name="Chamberlin H.M."/>
            <person name="Gupta B.P."/>
            <person name="Miller R.D."/>
            <person name="Baird S.E."/>
            <person name="Haag E.S."/>
        </authorList>
    </citation>
    <scope>NUCLEOTIDE SEQUENCE [LARGE SCALE GENOMIC DNA]</scope>
    <source>
        <strain evidence="6 7">AF16</strain>
    </source>
</reference>
<dbReference type="PROSITE" id="PS50026">
    <property type="entry name" value="EGF_3"/>
    <property type="match status" value="1"/>
</dbReference>
<dbReference type="InterPro" id="IPR000742">
    <property type="entry name" value="EGF"/>
</dbReference>
<dbReference type="CTD" id="8579313"/>
<dbReference type="AlphaFoldDB" id="A8XUK1"/>
<dbReference type="SMART" id="SM00181">
    <property type="entry name" value="EGF"/>
    <property type="match status" value="2"/>
</dbReference>
<dbReference type="Proteomes" id="UP000008549">
    <property type="component" value="Unassembled WGS sequence"/>
</dbReference>
<feature type="chain" id="PRO_5002731030" evidence="4">
    <location>
        <begin position="22"/>
        <end position="460"/>
    </location>
</feature>
<keyword evidence="3" id="KW-1133">Transmembrane helix</keyword>
<dbReference type="RefSeq" id="XP_045096635.1">
    <property type="nucleotide sequence ID" value="XM_045237832.1"/>
</dbReference>
<accession>A8XUK1</accession>
<keyword evidence="4" id="KW-0732">Signal</keyword>
<dbReference type="KEGG" id="cbr:CBG_19009"/>
<feature type="region of interest" description="Disordered" evidence="2">
    <location>
        <begin position="405"/>
        <end position="460"/>
    </location>
</feature>
<gene>
    <name evidence="6 8" type="ORF">CBG19009</name>
    <name evidence="6" type="ORF">CBG_19009</name>
</gene>
<dbReference type="EMBL" id="HE601047">
    <property type="protein sequence ID" value="CAP36326.2"/>
    <property type="molecule type" value="Genomic_DNA"/>
</dbReference>
<dbReference type="WormBase" id="CBG19009">
    <property type="protein sequence ID" value="CBP04528"/>
    <property type="gene ID" value="WBGene00038297"/>
</dbReference>
<feature type="compositionally biased region" description="Pro residues" evidence="2">
    <location>
        <begin position="432"/>
        <end position="445"/>
    </location>
</feature>
<keyword evidence="3" id="KW-0812">Transmembrane</keyword>
<dbReference type="Gene3D" id="2.10.25.10">
    <property type="entry name" value="Laminin"/>
    <property type="match status" value="1"/>
</dbReference>
<evidence type="ECO:0000259" key="5">
    <source>
        <dbReference type="PROSITE" id="PS50026"/>
    </source>
</evidence>
<evidence type="ECO:0000313" key="8">
    <source>
        <dbReference type="WormBase" id="CBG19009"/>
    </source>
</evidence>
<dbReference type="eggNOG" id="KOG1217">
    <property type="taxonomic scope" value="Eukaryota"/>
</dbReference>
<dbReference type="PROSITE" id="PS00022">
    <property type="entry name" value="EGF_1"/>
    <property type="match status" value="2"/>
</dbReference>
<reference evidence="6 7" key="1">
    <citation type="journal article" date="2003" name="PLoS Biol.">
        <title>The genome sequence of Caenorhabditis briggsae: a platform for comparative genomics.</title>
        <authorList>
            <person name="Stein L.D."/>
            <person name="Bao Z."/>
            <person name="Blasiar D."/>
            <person name="Blumenthal T."/>
            <person name="Brent M.R."/>
            <person name="Chen N."/>
            <person name="Chinwalla A."/>
            <person name="Clarke L."/>
            <person name="Clee C."/>
            <person name="Coghlan A."/>
            <person name="Coulson A."/>
            <person name="D'Eustachio P."/>
            <person name="Fitch D.H."/>
            <person name="Fulton L.A."/>
            <person name="Fulton R.E."/>
            <person name="Griffiths-Jones S."/>
            <person name="Harris T.W."/>
            <person name="Hillier L.W."/>
            <person name="Kamath R."/>
            <person name="Kuwabara P.E."/>
            <person name="Mardis E.R."/>
            <person name="Marra M.A."/>
            <person name="Miner T.L."/>
            <person name="Minx P."/>
            <person name="Mullikin J.C."/>
            <person name="Plumb R.W."/>
            <person name="Rogers J."/>
            <person name="Schein J.E."/>
            <person name="Sohrmann M."/>
            <person name="Spieth J."/>
            <person name="Stajich J.E."/>
            <person name="Wei C."/>
            <person name="Willey D."/>
            <person name="Wilson R.K."/>
            <person name="Durbin R."/>
            <person name="Waterston R.H."/>
        </authorList>
    </citation>
    <scope>NUCLEOTIDE SEQUENCE [LARGE SCALE GENOMIC DNA]</scope>
    <source>
        <strain evidence="6 7">AF16</strain>
    </source>
</reference>
<feature type="domain" description="EGF-like" evidence="5">
    <location>
        <begin position="135"/>
        <end position="171"/>
    </location>
</feature>
<dbReference type="HOGENOM" id="CLU_051734_0_0_1"/>
<evidence type="ECO:0000313" key="6">
    <source>
        <dbReference type="EMBL" id="CAP36326.2"/>
    </source>
</evidence>
<organism evidence="6 7">
    <name type="scientific">Caenorhabditis briggsae</name>
    <dbReference type="NCBI Taxonomy" id="6238"/>
    <lineage>
        <taxon>Eukaryota</taxon>
        <taxon>Metazoa</taxon>
        <taxon>Ecdysozoa</taxon>
        <taxon>Nematoda</taxon>
        <taxon>Chromadorea</taxon>
        <taxon>Rhabditida</taxon>
        <taxon>Rhabditina</taxon>
        <taxon>Rhabditomorpha</taxon>
        <taxon>Rhabditoidea</taxon>
        <taxon>Rhabditidae</taxon>
        <taxon>Peloderinae</taxon>
        <taxon>Caenorhabditis</taxon>
    </lineage>
</organism>
<sequence>MINSLLLYSLIPITLIAAAETENATSADFLPTRRTPPSKPQHGVDFLGPLWLSRTYKITCCRRGTPVAENPQLVSNWTETASDYAVDEKLVGTEQDDHCRVFQGTFLLSAAALYNSTFISYGVQCKCPDAEEQQLDQHCRKLPACQNGGYRSQSMGRRCSCPQPYFGEYCEKLCDQGQVLVGIDGHNYCSCLPFYQGETCSDLVCLNGGHEFRGRCSCPHNFVGYHCEIDTNKTKSNSRYTKYGPQSTADVGLFSMFIIVIQNFQTGDLFSRDISGTVFSLVMIVVLVVSMYLLMKHRMQVSFSCSINICRNLPQVQSQYTSSRREEMNRAAQIYGIERGAGGTTTISRDDIRILPFVAAGIQPPPPYAVSRAARRENLPPLPSYEDATKDTVIGPAATVIEMQATSTTDSTPPPPASSIETPRLTSSGAPDVPPSSSPPPPFESDPPTIQRNVSTRRSL</sequence>
<keyword evidence="1" id="KW-1015">Disulfide bond</keyword>
<evidence type="ECO:0000256" key="2">
    <source>
        <dbReference type="SAM" id="MobiDB-lite"/>
    </source>
</evidence>
<dbReference type="GO" id="GO:0005112">
    <property type="term" value="F:Notch binding"/>
    <property type="evidence" value="ECO:0000318"/>
    <property type="project" value="GO_Central"/>
</dbReference>
<dbReference type="STRING" id="6238.A8XUK1"/>
<dbReference type="OMA" id="HCRVFQG"/>
<dbReference type="FunCoup" id="A8XUK1">
    <property type="interactions" value="61"/>
</dbReference>
<comment type="caution">
    <text evidence="1">Lacks conserved residue(s) required for the propagation of feature annotation.</text>
</comment>
<keyword evidence="3" id="KW-0472">Membrane</keyword>
<feature type="disulfide bond" evidence="1">
    <location>
        <begin position="161"/>
        <end position="170"/>
    </location>
</feature>
<name>A8XUK1_CAEBR</name>
<keyword evidence="7" id="KW-1185">Reference proteome</keyword>
<feature type="compositionally biased region" description="Polar residues" evidence="2">
    <location>
        <begin position="450"/>
        <end position="460"/>
    </location>
</feature>
<protein>
    <submittedName>
        <fullName evidence="6">Protein CBG19009</fullName>
    </submittedName>
</protein>
<dbReference type="InParanoid" id="A8XUK1"/>
<evidence type="ECO:0000256" key="4">
    <source>
        <dbReference type="SAM" id="SignalP"/>
    </source>
</evidence>
<keyword evidence="1" id="KW-0245">EGF-like domain</keyword>
<proteinExistence type="predicted"/>
<evidence type="ECO:0000256" key="1">
    <source>
        <dbReference type="PROSITE-ProRule" id="PRU00076"/>
    </source>
</evidence>